<dbReference type="InterPro" id="IPR011049">
    <property type="entry name" value="Serralysin-like_metalloprot_C"/>
</dbReference>
<keyword evidence="5" id="KW-1185">Reference proteome</keyword>
<gene>
    <name evidence="4" type="ORF">ACFORG_19790</name>
</gene>
<dbReference type="InterPro" id="IPR050557">
    <property type="entry name" value="RTX_toxin/Mannuronan_C5-epim"/>
</dbReference>
<evidence type="ECO:0000256" key="3">
    <source>
        <dbReference type="SAM" id="MobiDB-lite"/>
    </source>
</evidence>
<dbReference type="PANTHER" id="PTHR38340">
    <property type="entry name" value="S-LAYER PROTEIN"/>
    <property type="match status" value="1"/>
</dbReference>
<comment type="subcellular location">
    <subcellularLocation>
        <location evidence="1">Secreted</location>
    </subcellularLocation>
</comment>
<feature type="compositionally biased region" description="Gly residues" evidence="3">
    <location>
        <begin position="584"/>
        <end position="597"/>
    </location>
</feature>
<dbReference type="EMBL" id="JBHRXI010000027">
    <property type="protein sequence ID" value="MFC3616001.1"/>
    <property type="molecule type" value="Genomic_DNA"/>
</dbReference>
<evidence type="ECO:0000313" key="5">
    <source>
        <dbReference type="Proteomes" id="UP001595629"/>
    </source>
</evidence>
<dbReference type="Pfam" id="PF00353">
    <property type="entry name" value="HemolysinCabind"/>
    <property type="match status" value="3"/>
</dbReference>
<reference evidence="5" key="1">
    <citation type="journal article" date="2019" name="Int. J. Syst. Evol. Microbiol.">
        <title>The Global Catalogue of Microorganisms (GCM) 10K type strain sequencing project: providing services to taxonomists for standard genome sequencing and annotation.</title>
        <authorList>
            <consortium name="The Broad Institute Genomics Platform"/>
            <consortium name="The Broad Institute Genome Sequencing Center for Infectious Disease"/>
            <person name="Wu L."/>
            <person name="Ma J."/>
        </authorList>
    </citation>
    <scope>NUCLEOTIDE SEQUENCE [LARGE SCALE GENOMIC DNA]</scope>
    <source>
        <strain evidence="5">KCTC 42911</strain>
    </source>
</reference>
<feature type="region of interest" description="Disordered" evidence="3">
    <location>
        <begin position="584"/>
        <end position="622"/>
    </location>
</feature>
<dbReference type="PANTHER" id="PTHR38340:SF1">
    <property type="entry name" value="S-LAYER PROTEIN"/>
    <property type="match status" value="1"/>
</dbReference>
<organism evidence="4 5">
    <name type="scientific">Lutimaribacter marinistellae</name>
    <dbReference type="NCBI Taxonomy" id="1820329"/>
    <lineage>
        <taxon>Bacteria</taxon>
        <taxon>Pseudomonadati</taxon>
        <taxon>Pseudomonadota</taxon>
        <taxon>Alphaproteobacteria</taxon>
        <taxon>Rhodobacterales</taxon>
        <taxon>Roseobacteraceae</taxon>
        <taxon>Lutimaribacter</taxon>
    </lineage>
</organism>
<dbReference type="Proteomes" id="UP001595629">
    <property type="component" value="Unassembled WGS sequence"/>
</dbReference>
<dbReference type="PROSITE" id="PS00330">
    <property type="entry name" value="HEMOLYSIN_CALCIUM"/>
    <property type="match status" value="2"/>
</dbReference>
<name>A0ABV7TLU3_9RHOB</name>
<evidence type="ECO:0000256" key="1">
    <source>
        <dbReference type="ARBA" id="ARBA00004613"/>
    </source>
</evidence>
<comment type="caution">
    <text evidence="4">The sequence shown here is derived from an EMBL/GenBank/DDBJ whole genome shotgun (WGS) entry which is preliminary data.</text>
</comment>
<proteinExistence type="predicted"/>
<dbReference type="Gene3D" id="2.150.10.10">
    <property type="entry name" value="Serralysin-like metalloprotease, C-terminal"/>
    <property type="match status" value="3"/>
</dbReference>
<evidence type="ECO:0000313" key="4">
    <source>
        <dbReference type="EMBL" id="MFC3616001.1"/>
    </source>
</evidence>
<sequence>MPYQFALTEGESNSETVTFDDIGFIEAVVLDWNVTSVSYSGNAAEGQDFTVSSTLTEAGLRISVSAIDDNLVEATETVTATVSGYVEWAAPAGGNGEFYTNVSGDLVYGIATVENLSDTITLRIFDNDVEEDAMSWLSDMKTILEGLSGTLNELQLRELNAYLDEISEPLKDFPFPDFDPNLPENVERLLRNNLDNALAALDLGQRVTDISTADNWHKELYQQSWDVVVGFDVTAGAALASGAALAALGIVGAPAIIIGGAVGVGASLIYTNYIQDAVRDAAGQHYDDLYGPQNMPLSFNEVLPSVLAEAPKHVFEHAWYLQAHPEVQDAIEAGTYSTPFEHWLKEGIDLGYSPNSTGIVLERSDLAPQVQEFFELAGDDGLDRVLKSLGVAQVSQMSDLTVFAEDHLGTGTDSDDSVEDNAARIWLGAGDDVLTYLGRAREIDMGAGRDEIFVRDVGSIQGLMFDGGEGLADRLIIDAGSKAEVNLQDGEIRFLASDNTPVWTASVDGFELVSAGPGDDILDGGSADNFLDGSDGNDTLRGLEGNDTLDGGIGTDLLNGGDGDDQIIGGPDGHEADQRDVIYAGGGNDLAEGGGGNDQIFGQEGNDTLAGGFGADELQGQEGNDVVTGGALSDLVFGGSGDDFVNGGFGYDRINGGDGADRFFHLGVADHGSDWVQDYDAAEGDVLVFGQAATADQFQVNLAHTATTDGVRSGDASVQEAFVIYRPTGQIMWALVDGEGQSSINLQIGGEVFDLLT</sequence>
<protein>
    <submittedName>
        <fullName evidence="4">Calcium-binding protein</fullName>
    </submittedName>
</protein>
<dbReference type="InterPro" id="IPR001343">
    <property type="entry name" value="Hemolysn_Ca-bd"/>
</dbReference>
<dbReference type="PRINTS" id="PR00313">
    <property type="entry name" value="CABNDNGRPT"/>
</dbReference>
<keyword evidence="2" id="KW-0964">Secreted</keyword>
<dbReference type="SUPFAM" id="SSF51120">
    <property type="entry name" value="beta-Roll"/>
    <property type="match status" value="2"/>
</dbReference>
<evidence type="ECO:0000256" key="2">
    <source>
        <dbReference type="ARBA" id="ARBA00022525"/>
    </source>
</evidence>
<dbReference type="InterPro" id="IPR018511">
    <property type="entry name" value="Hemolysin-typ_Ca-bd_CS"/>
</dbReference>
<accession>A0ABV7TLU3</accession>
<dbReference type="RefSeq" id="WP_386737298.1">
    <property type="nucleotide sequence ID" value="NZ_JBHRXI010000027.1"/>
</dbReference>